<protein>
    <submittedName>
        <fullName evidence="2">Anti-anti-sigma factor</fullName>
    </submittedName>
</protein>
<dbReference type="EMBL" id="NRSH01000015">
    <property type="protein sequence ID" value="MBK1725930.1"/>
    <property type="molecule type" value="Genomic_DNA"/>
</dbReference>
<dbReference type="PROSITE" id="PS50801">
    <property type="entry name" value="STAS"/>
    <property type="match status" value="1"/>
</dbReference>
<dbReference type="InterPro" id="IPR002645">
    <property type="entry name" value="STAS_dom"/>
</dbReference>
<reference evidence="2 3" key="1">
    <citation type="journal article" date="2020" name="Microorganisms">
        <title>Osmotic Adaptation and Compatible Solute Biosynthesis of Phototrophic Bacteria as Revealed from Genome Analyses.</title>
        <authorList>
            <person name="Imhoff J.F."/>
            <person name="Rahn T."/>
            <person name="Kunzel S."/>
            <person name="Keller A."/>
            <person name="Neulinger S.C."/>
        </authorList>
    </citation>
    <scope>NUCLEOTIDE SEQUENCE [LARGE SCALE GENOMIC DNA]</scope>
    <source>
        <strain evidence="2 3">DSM 15116</strain>
    </source>
</reference>
<dbReference type="PANTHER" id="PTHR33495:SF15">
    <property type="entry name" value="STAS DOMAIN-CONTAINING PROTEIN"/>
    <property type="match status" value="1"/>
</dbReference>
<dbReference type="Proteomes" id="UP000738126">
    <property type="component" value="Unassembled WGS sequence"/>
</dbReference>
<dbReference type="Gene3D" id="3.30.750.24">
    <property type="entry name" value="STAS domain"/>
    <property type="match status" value="1"/>
</dbReference>
<organism evidence="2 3">
    <name type="scientific">Halorhodospira neutriphila</name>
    <dbReference type="NCBI Taxonomy" id="168379"/>
    <lineage>
        <taxon>Bacteria</taxon>
        <taxon>Pseudomonadati</taxon>
        <taxon>Pseudomonadota</taxon>
        <taxon>Gammaproteobacteria</taxon>
        <taxon>Chromatiales</taxon>
        <taxon>Ectothiorhodospiraceae</taxon>
        <taxon>Halorhodospira</taxon>
    </lineage>
</organism>
<sequence length="103" mass="12064">MPVRASRENEDGGESLVLRIRDHLDASLHKAFREAYEGVEDVRRFIVDLRDTEHLDSSALGMLLLLREFAKDQGSEVVIRRCRYGASRTLQRVHFHRLFRIEE</sequence>
<dbReference type="Pfam" id="PF01740">
    <property type="entry name" value="STAS"/>
    <property type="match status" value="1"/>
</dbReference>
<evidence type="ECO:0000313" key="2">
    <source>
        <dbReference type="EMBL" id="MBK1725930.1"/>
    </source>
</evidence>
<feature type="domain" description="STAS" evidence="1">
    <location>
        <begin position="16"/>
        <end position="103"/>
    </location>
</feature>
<gene>
    <name evidence="2" type="ORF">CKO13_02625</name>
</gene>
<proteinExistence type="predicted"/>
<keyword evidence="3" id="KW-1185">Reference proteome</keyword>
<evidence type="ECO:0000259" key="1">
    <source>
        <dbReference type="PROSITE" id="PS50801"/>
    </source>
</evidence>
<dbReference type="InterPro" id="IPR036513">
    <property type="entry name" value="STAS_dom_sf"/>
</dbReference>
<name>A0ABS1E378_9GAMM</name>
<dbReference type="RefSeq" id="WP_200256545.1">
    <property type="nucleotide sequence ID" value="NZ_NRSH01000015.1"/>
</dbReference>
<accession>A0ABS1E378</accession>
<dbReference type="PANTHER" id="PTHR33495">
    <property type="entry name" value="ANTI-SIGMA FACTOR ANTAGONIST TM_1081-RELATED-RELATED"/>
    <property type="match status" value="1"/>
</dbReference>
<evidence type="ECO:0000313" key="3">
    <source>
        <dbReference type="Proteomes" id="UP000738126"/>
    </source>
</evidence>
<dbReference type="SUPFAM" id="SSF52091">
    <property type="entry name" value="SpoIIaa-like"/>
    <property type="match status" value="1"/>
</dbReference>
<comment type="caution">
    <text evidence="2">The sequence shown here is derived from an EMBL/GenBank/DDBJ whole genome shotgun (WGS) entry which is preliminary data.</text>
</comment>
<dbReference type="CDD" id="cd07043">
    <property type="entry name" value="STAS_anti-anti-sigma_factors"/>
    <property type="match status" value="1"/>
</dbReference>